<feature type="domain" description="PLD phosphodiesterase" evidence="14">
    <location>
        <begin position="433"/>
        <end position="460"/>
    </location>
</feature>
<keyword evidence="6" id="KW-0677">Repeat</keyword>
<evidence type="ECO:0000256" key="10">
    <source>
        <dbReference type="ARBA" id="ARBA00023209"/>
    </source>
</evidence>
<dbReference type="PROSITE" id="PS50035">
    <property type="entry name" value="PLD"/>
    <property type="match status" value="2"/>
</dbReference>
<dbReference type="NCBIfam" id="TIGR04265">
    <property type="entry name" value="bac_cardiolipin"/>
    <property type="match status" value="1"/>
</dbReference>
<dbReference type="PANTHER" id="PTHR21248:SF22">
    <property type="entry name" value="PHOSPHOLIPASE D"/>
    <property type="match status" value="1"/>
</dbReference>
<keyword evidence="4" id="KW-0808">Transferase</keyword>
<dbReference type="Proteomes" id="UP000474024">
    <property type="component" value="Unassembled WGS sequence"/>
</dbReference>
<evidence type="ECO:0000256" key="2">
    <source>
        <dbReference type="ARBA" id="ARBA00022475"/>
    </source>
</evidence>
<keyword evidence="16" id="KW-1185">Reference proteome</keyword>
<dbReference type="Gene3D" id="3.30.870.10">
    <property type="entry name" value="Endonuclease Chain A"/>
    <property type="match status" value="2"/>
</dbReference>
<evidence type="ECO:0000313" key="15">
    <source>
        <dbReference type="EMBL" id="MST75730.1"/>
    </source>
</evidence>
<evidence type="ECO:0000256" key="1">
    <source>
        <dbReference type="ARBA" id="ARBA00004651"/>
    </source>
</evidence>
<name>A0A6L5YTF2_9FIRM</name>
<comment type="subcellular location">
    <subcellularLocation>
        <location evidence="1">Cell membrane</location>
        <topology evidence="1">Multi-pass membrane protein</topology>
    </subcellularLocation>
</comment>
<keyword evidence="3" id="KW-0444">Lipid biosynthesis</keyword>
<evidence type="ECO:0000256" key="11">
    <source>
        <dbReference type="ARBA" id="ARBA00023264"/>
    </source>
</evidence>
<evidence type="ECO:0000256" key="13">
    <source>
        <dbReference type="SAM" id="Phobius"/>
    </source>
</evidence>
<dbReference type="CDD" id="cd09154">
    <property type="entry name" value="PLDc_SMU_988_like_1"/>
    <property type="match status" value="1"/>
</dbReference>
<protein>
    <recommendedName>
        <fullName evidence="12">Cardiolipin synthase</fullName>
        <ecNumber evidence="12">2.7.8.-</ecNumber>
    </recommendedName>
</protein>
<keyword evidence="8" id="KW-0443">Lipid metabolism</keyword>
<dbReference type="EC" id="2.7.8.-" evidence="12"/>
<dbReference type="InterPro" id="IPR022924">
    <property type="entry name" value="Cardiolipin_synthase"/>
</dbReference>
<dbReference type="PANTHER" id="PTHR21248">
    <property type="entry name" value="CARDIOLIPIN SYNTHASE"/>
    <property type="match status" value="1"/>
</dbReference>
<evidence type="ECO:0000256" key="12">
    <source>
        <dbReference type="NCBIfam" id="TIGR04265"/>
    </source>
</evidence>
<gene>
    <name evidence="15" type="primary">cls</name>
    <name evidence="15" type="ORF">FYJ75_12035</name>
</gene>
<dbReference type="EMBL" id="VUNI01000024">
    <property type="protein sequence ID" value="MST75730.1"/>
    <property type="molecule type" value="Genomic_DNA"/>
</dbReference>
<dbReference type="Pfam" id="PF13091">
    <property type="entry name" value="PLDc_2"/>
    <property type="match status" value="2"/>
</dbReference>
<keyword evidence="11" id="KW-1208">Phospholipid metabolism</keyword>
<keyword evidence="5 13" id="KW-0812">Transmembrane</keyword>
<feature type="domain" description="PLD phosphodiesterase" evidence="14">
    <location>
        <begin position="248"/>
        <end position="275"/>
    </location>
</feature>
<dbReference type="InterPro" id="IPR025202">
    <property type="entry name" value="PLD-like_dom"/>
</dbReference>
<dbReference type="GO" id="GO:0005886">
    <property type="term" value="C:plasma membrane"/>
    <property type="evidence" value="ECO:0007669"/>
    <property type="project" value="UniProtKB-SubCell"/>
</dbReference>
<keyword evidence="9 13" id="KW-0472">Membrane</keyword>
<dbReference type="AlphaFoldDB" id="A0A6L5YTF2"/>
<dbReference type="SMART" id="SM00155">
    <property type="entry name" value="PLDc"/>
    <property type="match status" value="2"/>
</dbReference>
<evidence type="ECO:0000256" key="7">
    <source>
        <dbReference type="ARBA" id="ARBA00022989"/>
    </source>
</evidence>
<feature type="transmembrane region" description="Helical" evidence="13">
    <location>
        <begin position="12"/>
        <end position="34"/>
    </location>
</feature>
<dbReference type="GO" id="GO:0008808">
    <property type="term" value="F:cardiolipin synthase activity"/>
    <property type="evidence" value="ECO:0007669"/>
    <property type="project" value="UniProtKB-UniRule"/>
</dbReference>
<keyword evidence="7 13" id="KW-1133">Transmembrane helix</keyword>
<feature type="transmembrane region" description="Helical" evidence="13">
    <location>
        <begin position="72"/>
        <end position="90"/>
    </location>
</feature>
<keyword evidence="10" id="KW-0594">Phospholipid biosynthesis</keyword>
<dbReference type="GO" id="GO:0032049">
    <property type="term" value="P:cardiolipin biosynthetic process"/>
    <property type="evidence" value="ECO:0007669"/>
    <property type="project" value="UniProtKB-UniRule"/>
</dbReference>
<dbReference type="SUPFAM" id="SSF56024">
    <property type="entry name" value="Phospholipase D/nuclease"/>
    <property type="match status" value="2"/>
</dbReference>
<evidence type="ECO:0000259" key="14">
    <source>
        <dbReference type="PROSITE" id="PS50035"/>
    </source>
</evidence>
<feature type="transmembrane region" description="Helical" evidence="13">
    <location>
        <begin position="40"/>
        <end position="60"/>
    </location>
</feature>
<evidence type="ECO:0000256" key="8">
    <source>
        <dbReference type="ARBA" id="ARBA00023098"/>
    </source>
</evidence>
<reference evidence="15 16" key="1">
    <citation type="submission" date="2019-08" db="EMBL/GenBank/DDBJ databases">
        <title>In-depth cultivation of the pig gut microbiome towards novel bacterial diversity and tailored functional studies.</title>
        <authorList>
            <person name="Wylensek D."/>
            <person name="Hitch T.C.A."/>
            <person name="Clavel T."/>
        </authorList>
    </citation>
    <scope>NUCLEOTIDE SEQUENCE [LARGE SCALE GENOMIC DNA]</scope>
    <source>
        <strain evidence="15 16">MUC/MUC-530-WT-4D</strain>
    </source>
</reference>
<keyword evidence="2" id="KW-1003">Cell membrane</keyword>
<dbReference type="Pfam" id="PF13396">
    <property type="entry name" value="PLDc_N"/>
    <property type="match status" value="1"/>
</dbReference>
<evidence type="ECO:0000256" key="9">
    <source>
        <dbReference type="ARBA" id="ARBA00023136"/>
    </source>
</evidence>
<proteinExistence type="predicted"/>
<evidence type="ECO:0000256" key="6">
    <source>
        <dbReference type="ARBA" id="ARBA00022737"/>
    </source>
</evidence>
<evidence type="ECO:0000256" key="4">
    <source>
        <dbReference type="ARBA" id="ARBA00022679"/>
    </source>
</evidence>
<dbReference type="CDD" id="cd09160">
    <property type="entry name" value="PLDc_SMU_988_like_2"/>
    <property type="match status" value="1"/>
</dbReference>
<comment type="caution">
    <text evidence="15">The sequence shown here is derived from an EMBL/GenBank/DDBJ whole genome shotgun (WGS) entry which is preliminary data.</text>
</comment>
<sequence length="520" mass="59696">MRAEQKSNVKNSIGRLGVTGISIIIQVLWIIFLFIRLNRYSTAISLFSSILALIVVLHIYGRRSNAAFKMPWIILILAFPVAGLCIYGIFGNANSTRKMRDKFAELDRELEPLNPQNPEVMTSLEQEDYAIANEFRYVRDYGKYPVYRNTDIQFYDDAAKGLEAQLAELQKAEKFIFMEYHAIEEAEAFERIKTVLAERAAAGVDVRLFYDDVGSIGFINTDFIRRMEAVGVKCRVFNPVIPILNVFMNNRDHRKITVIDGKVGFTGGYNLANEYFNLTHPYGHWKDTGIRLEGDAVRSLTIMFLEMWKAMERRGKQVQLIPDDYRKFLEIPEYHSRENGYVQPYADSPLDDEYLGESVYLNLIKGAAHSFYAATPYLIISDEMTRELGLAAKRGVDVRIITPGIPDKKIIYKVTRSYYAGLVRQGVRIYEYTPGFIHAKQTVADDRIATIGTINFDYRSLYHHFENGVLMYDMQAVHGIHKDFEALFDVCEEVTEKYRTGRSVALRIGQCILRLFAPLL</sequence>
<evidence type="ECO:0000256" key="5">
    <source>
        <dbReference type="ARBA" id="ARBA00022692"/>
    </source>
</evidence>
<dbReference type="InterPro" id="IPR027379">
    <property type="entry name" value="CLS_N"/>
</dbReference>
<dbReference type="InterPro" id="IPR001736">
    <property type="entry name" value="PLipase_D/transphosphatidylase"/>
</dbReference>
<evidence type="ECO:0000256" key="3">
    <source>
        <dbReference type="ARBA" id="ARBA00022516"/>
    </source>
</evidence>
<accession>A0A6L5YTF2</accession>
<evidence type="ECO:0000313" key="16">
    <source>
        <dbReference type="Proteomes" id="UP000474024"/>
    </source>
</evidence>
<organism evidence="15 16">
    <name type="scientific">Roseburia porci</name>
    <dbReference type="NCBI Taxonomy" id="2605790"/>
    <lineage>
        <taxon>Bacteria</taxon>
        <taxon>Bacillati</taxon>
        <taxon>Bacillota</taxon>
        <taxon>Clostridia</taxon>
        <taxon>Lachnospirales</taxon>
        <taxon>Lachnospiraceae</taxon>
        <taxon>Roseburia</taxon>
    </lineage>
</organism>